<dbReference type="CDD" id="cd06782">
    <property type="entry name" value="cpPDZ_CPP-like"/>
    <property type="match status" value="1"/>
</dbReference>
<dbReference type="PROSITE" id="PS50106">
    <property type="entry name" value="PDZ"/>
    <property type="match status" value="1"/>
</dbReference>
<dbReference type="SUPFAM" id="SSF50156">
    <property type="entry name" value="PDZ domain-like"/>
    <property type="match status" value="1"/>
</dbReference>
<dbReference type="FunFam" id="3.90.226.10:FF:000090">
    <property type="entry name" value="Tail-specific protease"/>
    <property type="match status" value="1"/>
</dbReference>
<keyword evidence="2 5" id="KW-0645">Protease</keyword>
<evidence type="ECO:0000256" key="6">
    <source>
        <dbReference type="SAM" id="MobiDB-lite"/>
    </source>
</evidence>
<keyword evidence="7" id="KW-0732">Signal</keyword>
<gene>
    <name evidence="9" type="ORF">OHAE_4684</name>
</gene>
<evidence type="ECO:0000313" key="10">
    <source>
        <dbReference type="Proteomes" id="UP000246073"/>
    </source>
</evidence>
<dbReference type="InterPro" id="IPR040573">
    <property type="entry name" value="TSP_N"/>
</dbReference>
<dbReference type="Gene3D" id="2.30.42.10">
    <property type="match status" value="1"/>
</dbReference>
<evidence type="ECO:0000259" key="8">
    <source>
        <dbReference type="PROSITE" id="PS50106"/>
    </source>
</evidence>
<dbReference type="EMBL" id="OOFM01000001">
    <property type="protein sequence ID" value="SPL61892.1"/>
    <property type="molecule type" value="Genomic_DNA"/>
</dbReference>
<sequence length="698" mass="77101">MKRLKFASLCLLLATVSPALAFEAGTPPDLKPLPQQVQAARLTSEFLSRFHYKPVPLNDALSAKIMDRFIKSLDPDRLIFLKSDIDGFMADKTKIDDAIKQENLSIPFSIFNVYEKRITDRMAYARSLLNTKFDFNEQESYPLMRDKAPWPATDEESKDLWRKRVKNDWLRLKLAGKDDASIRETLEKRYQNSLERIYKYKSDDVFQMFMAAYTTSVDPHTDYFGASASAEFDISMKLSLVGIGAVLQERDDYITIRELVAGGPAQVSGKIAVGDRITGVGQDETGPMKEVVGQRLDEVVQLIRGAKGSVVRLDILPANAGPDAKHQIISLVRDKISLEKQAAQKSVLEVKDGNATRKIGVITLPAFYEDIEARRKGDKDYRSASRDVAKLITELKQDNVDGILFDLRNNGGGSLSEAIDLTGLFVGKGPVVQQRNANGKVKVESDDRSTPAWQGPLGVLINRGSASASEIFAAAIQDYGRGVIIGEPSFGKGTVQTVVNLDEVAHNPEPKLGELKLTIAQFFRVNGGTTQLRGVTPDISLPGLFDLKTVGESSFDNALPWSEVKPAKYKRSGDIKPLLPQLQNLHDARVKDNPEFQQFVDDIAVLKAQREKAELSLNETERRNEMTAEENRLKARKKSDDGFNNSPDDGLQSNERSLSADIAIEKTRKSAKDVLQIEAAGIVANLSDMLAGAKAAAK</sequence>
<dbReference type="SMART" id="SM00245">
    <property type="entry name" value="TSPc"/>
    <property type="match status" value="1"/>
</dbReference>
<dbReference type="GO" id="GO:0007165">
    <property type="term" value="P:signal transduction"/>
    <property type="evidence" value="ECO:0007669"/>
    <property type="project" value="TreeGrafter"/>
</dbReference>
<dbReference type="AlphaFoldDB" id="A0A2P9HCS2"/>
<dbReference type="Gene3D" id="3.90.226.10">
    <property type="entry name" value="2-enoyl-CoA Hydratase, Chain A, domain 1"/>
    <property type="match status" value="1"/>
</dbReference>
<dbReference type="GO" id="GO:0004175">
    <property type="term" value="F:endopeptidase activity"/>
    <property type="evidence" value="ECO:0007669"/>
    <property type="project" value="TreeGrafter"/>
</dbReference>
<organism evidence="9 10">
    <name type="scientific">Ochrobactrum soli</name>
    <dbReference type="NCBI Taxonomy" id="2448455"/>
    <lineage>
        <taxon>Bacteria</taxon>
        <taxon>Pseudomonadati</taxon>
        <taxon>Pseudomonadota</taxon>
        <taxon>Alphaproteobacteria</taxon>
        <taxon>Hyphomicrobiales</taxon>
        <taxon>Brucellaceae</taxon>
        <taxon>Brucella/Ochrobactrum group</taxon>
        <taxon>Ochrobactrum</taxon>
    </lineage>
</organism>
<dbReference type="Pfam" id="PF03572">
    <property type="entry name" value="Peptidase_S41"/>
    <property type="match status" value="1"/>
</dbReference>
<dbReference type="Pfam" id="PF17804">
    <property type="entry name" value="TSP_NTD"/>
    <property type="match status" value="1"/>
</dbReference>
<feature type="chain" id="PRO_5015131538" evidence="7">
    <location>
        <begin position="22"/>
        <end position="698"/>
    </location>
</feature>
<feature type="domain" description="PDZ" evidence="8">
    <location>
        <begin position="233"/>
        <end position="310"/>
    </location>
</feature>
<dbReference type="Pfam" id="PF11818">
    <property type="entry name" value="DUF3340"/>
    <property type="match status" value="1"/>
</dbReference>
<dbReference type="InterPro" id="IPR001478">
    <property type="entry name" value="PDZ"/>
</dbReference>
<dbReference type="InterPro" id="IPR029045">
    <property type="entry name" value="ClpP/crotonase-like_dom_sf"/>
</dbReference>
<dbReference type="GO" id="GO:0006508">
    <property type="term" value="P:proteolysis"/>
    <property type="evidence" value="ECO:0007669"/>
    <property type="project" value="UniProtKB-KW"/>
</dbReference>
<feature type="compositionally biased region" description="Basic and acidic residues" evidence="6">
    <location>
        <begin position="616"/>
        <end position="641"/>
    </location>
</feature>
<dbReference type="InterPro" id="IPR004447">
    <property type="entry name" value="Peptidase_S41A"/>
</dbReference>
<evidence type="ECO:0000256" key="7">
    <source>
        <dbReference type="SAM" id="SignalP"/>
    </source>
</evidence>
<keyword evidence="3 5" id="KW-0378">Hydrolase</keyword>
<evidence type="ECO:0000256" key="3">
    <source>
        <dbReference type="ARBA" id="ARBA00022801"/>
    </source>
</evidence>
<dbReference type="SUPFAM" id="SSF52096">
    <property type="entry name" value="ClpP/crotonase"/>
    <property type="match status" value="1"/>
</dbReference>
<dbReference type="NCBIfam" id="TIGR00225">
    <property type="entry name" value="prc"/>
    <property type="match status" value="1"/>
</dbReference>
<dbReference type="Proteomes" id="UP000246073">
    <property type="component" value="Unassembled WGS sequence"/>
</dbReference>
<dbReference type="CDD" id="cd07560">
    <property type="entry name" value="Peptidase_S41_CPP"/>
    <property type="match status" value="1"/>
</dbReference>
<dbReference type="InterPro" id="IPR020992">
    <property type="entry name" value="Tail_Prtase_C"/>
</dbReference>
<name>A0A2P9HCS2_9HYPH</name>
<evidence type="ECO:0000313" key="9">
    <source>
        <dbReference type="EMBL" id="SPL61892.1"/>
    </source>
</evidence>
<evidence type="ECO:0000256" key="1">
    <source>
        <dbReference type="ARBA" id="ARBA00009179"/>
    </source>
</evidence>
<accession>A0A2P9HCS2</accession>
<dbReference type="SMART" id="SM00228">
    <property type="entry name" value="PDZ"/>
    <property type="match status" value="1"/>
</dbReference>
<dbReference type="GO" id="GO:0030288">
    <property type="term" value="C:outer membrane-bounded periplasmic space"/>
    <property type="evidence" value="ECO:0007669"/>
    <property type="project" value="TreeGrafter"/>
</dbReference>
<evidence type="ECO:0000256" key="2">
    <source>
        <dbReference type="ARBA" id="ARBA00022670"/>
    </source>
</evidence>
<evidence type="ECO:0000256" key="5">
    <source>
        <dbReference type="RuleBase" id="RU004404"/>
    </source>
</evidence>
<feature type="compositionally biased region" description="Polar residues" evidence="6">
    <location>
        <begin position="642"/>
        <end position="656"/>
    </location>
</feature>
<evidence type="ECO:0000256" key="4">
    <source>
        <dbReference type="ARBA" id="ARBA00022825"/>
    </source>
</evidence>
<feature type="region of interest" description="Disordered" evidence="6">
    <location>
        <begin position="616"/>
        <end position="656"/>
    </location>
</feature>
<dbReference type="PANTHER" id="PTHR32060">
    <property type="entry name" value="TAIL-SPECIFIC PROTEASE"/>
    <property type="match status" value="1"/>
</dbReference>
<reference evidence="10" key="1">
    <citation type="submission" date="2017-12" db="EMBL/GenBank/DDBJ databases">
        <authorList>
            <person name="Diaz M."/>
        </authorList>
    </citation>
    <scope>NUCLEOTIDE SEQUENCE [LARGE SCALE GENOMIC DNA]</scope>
    <source>
        <strain evidence="10">FI11154</strain>
    </source>
</reference>
<dbReference type="RefSeq" id="WP_109366066.1">
    <property type="nucleotide sequence ID" value="NZ_OOFM01000001.1"/>
</dbReference>
<dbReference type="GO" id="GO:0008236">
    <property type="term" value="F:serine-type peptidase activity"/>
    <property type="evidence" value="ECO:0007669"/>
    <property type="project" value="UniProtKB-KW"/>
</dbReference>
<dbReference type="PANTHER" id="PTHR32060:SF22">
    <property type="entry name" value="CARBOXYL-TERMINAL-PROCESSING PEPTIDASE 3, CHLOROPLASTIC"/>
    <property type="match status" value="1"/>
</dbReference>
<proteinExistence type="inferred from homology"/>
<keyword evidence="4 5" id="KW-0720">Serine protease</keyword>
<dbReference type="InterPro" id="IPR005151">
    <property type="entry name" value="Tail-specific_protease"/>
</dbReference>
<feature type="signal peptide" evidence="7">
    <location>
        <begin position="1"/>
        <end position="21"/>
    </location>
</feature>
<comment type="similarity">
    <text evidence="1 5">Belongs to the peptidase S41A family.</text>
</comment>
<dbReference type="Pfam" id="PF00595">
    <property type="entry name" value="PDZ"/>
    <property type="match status" value="1"/>
</dbReference>
<dbReference type="InterPro" id="IPR036034">
    <property type="entry name" value="PDZ_sf"/>
</dbReference>
<protein>
    <submittedName>
        <fullName evidence="9">Tail-specific protease</fullName>
    </submittedName>
</protein>